<dbReference type="STRING" id="1513793.SAMN06296036_102129"/>
<dbReference type="AlphaFoldDB" id="A0A1Y6B6H1"/>
<evidence type="ECO:0000313" key="2">
    <source>
        <dbReference type="EMBL" id="SME94566.1"/>
    </source>
</evidence>
<name>A0A1Y6B6H1_9BACT</name>
<sequence length="95" mass="11389">MGLRIREHQRRRRQEVERSKRELVATEAKRYQELAWSRDHADEEFLEKLKNIRQLLKSNDSALHLADSIEKKIPKDTYPRTLHKNLLASVIMELL</sequence>
<evidence type="ECO:0000256" key="1">
    <source>
        <dbReference type="SAM" id="MobiDB-lite"/>
    </source>
</evidence>
<evidence type="ECO:0000313" key="3">
    <source>
        <dbReference type="Proteomes" id="UP000192907"/>
    </source>
</evidence>
<organism evidence="2 3">
    <name type="scientific">Pseudobacteriovorax antillogorgiicola</name>
    <dbReference type="NCBI Taxonomy" id="1513793"/>
    <lineage>
        <taxon>Bacteria</taxon>
        <taxon>Pseudomonadati</taxon>
        <taxon>Bdellovibrionota</taxon>
        <taxon>Oligoflexia</taxon>
        <taxon>Oligoflexales</taxon>
        <taxon>Pseudobacteriovoracaceae</taxon>
        <taxon>Pseudobacteriovorax</taxon>
    </lineage>
</organism>
<gene>
    <name evidence="2" type="ORF">SAMN06296036_102129</name>
</gene>
<protein>
    <submittedName>
        <fullName evidence="2">Uncharacterized protein</fullName>
    </submittedName>
</protein>
<proteinExistence type="predicted"/>
<keyword evidence="3" id="KW-1185">Reference proteome</keyword>
<dbReference type="EMBL" id="FWZT01000002">
    <property type="protein sequence ID" value="SME94566.1"/>
    <property type="molecule type" value="Genomic_DNA"/>
</dbReference>
<dbReference type="RefSeq" id="WP_132315504.1">
    <property type="nucleotide sequence ID" value="NZ_FWZT01000002.1"/>
</dbReference>
<feature type="region of interest" description="Disordered" evidence="1">
    <location>
        <begin position="1"/>
        <end position="21"/>
    </location>
</feature>
<reference evidence="3" key="1">
    <citation type="submission" date="2017-04" db="EMBL/GenBank/DDBJ databases">
        <authorList>
            <person name="Varghese N."/>
            <person name="Submissions S."/>
        </authorList>
    </citation>
    <scope>NUCLEOTIDE SEQUENCE [LARGE SCALE GENOMIC DNA]</scope>
    <source>
        <strain evidence="3">RKEM611</strain>
    </source>
</reference>
<accession>A0A1Y6B6H1</accession>
<dbReference type="Proteomes" id="UP000192907">
    <property type="component" value="Unassembled WGS sequence"/>
</dbReference>